<proteinExistence type="predicted"/>
<sequence length="732" mass="81641">MKDESSSSKATGSSKTYFPLFNRTAGNVGDAKEPEEKEPKKSATQSKIVEKKVTEVKEKKKADPNSKGEPKTVEKKVKEVKEKKKAEPKTAKEVKEKKTAEPKTVGKKGPTKRKATSPVNAVPAVKRNRSSSIVSDSESKNDFNASKIVSQMSSASLRHADSVLMEVDQKIRQACQLTKKDLKKESTAIKQEVPKKVYEREVVEKPERLQLWVDKHAPADVKAMVGQQTPKSPMNRLLTWLEEWASNNLYEQTDSKKKSVKKDDGAGFKAALLSGPPGIGKTTTAMLVCKKLGLKYVEKNASDSRSKKMLNSGIGDSLLYTKIDSFFGKNKDVGMHSKSVTHVLIMDEVDGMSGNEDRGGMSELISMIKNSKVPVICICNDRFNRKISSLANHCLDLRYTKPTEMQIRGRLLAIANQEGVTITPDQAADLVKAANMDIRQAIYNLQLMKSKVNTQNLSRKNDTMGIFGAAEKMMQNNLPLHERAGLFFTDYSIMPLFMQENYLSIIPDNKNRKETMASIFKAAASLSDGEIISRSIRKTQDWSLLPIEGLFSVVLPPIYMNGTVASRVIFPSHLGKISSRNKYFRIAKEITRHISSKINVDIFSLITEYAPIIRRMIAKHLISGGAAAIPDVIQIFDDYAMIKDDYEGMIELEIGDEAQDLEKRIPAAVKSGLTRALNKDRIALPYSNINSDVVKSTKTKMKGKAKKEKIADDPFLVEEDEEMVEELNEYDL</sequence>
<reference evidence="2" key="1">
    <citation type="submission" date="2016-11" db="UniProtKB">
        <authorList>
            <consortium name="WormBaseParasite"/>
        </authorList>
    </citation>
    <scope>IDENTIFICATION</scope>
    <source>
        <strain evidence="2">KR3021</strain>
    </source>
</reference>
<evidence type="ECO:0000313" key="2">
    <source>
        <dbReference type="WBParaSite" id="RSKR_0000728000.1"/>
    </source>
</evidence>
<organism evidence="1 2">
    <name type="scientific">Rhabditophanes sp. KR3021</name>
    <dbReference type="NCBI Taxonomy" id="114890"/>
    <lineage>
        <taxon>Eukaryota</taxon>
        <taxon>Metazoa</taxon>
        <taxon>Ecdysozoa</taxon>
        <taxon>Nematoda</taxon>
        <taxon>Chromadorea</taxon>
        <taxon>Rhabditida</taxon>
        <taxon>Tylenchina</taxon>
        <taxon>Panagrolaimomorpha</taxon>
        <taxon>Strongyloidoidea</taxon>
        <taxon>Alloionematidae</taxon>
        <taxon>Rhabditophanes</taxon>
    </lineage>
</organism>
<name>A0AC35U4G8_9BILA</name>
<dbReference type="Proteomes" id="UP000095286">
    <property type="component" value="Unplaced"/>
</dbReference>
<dbReference type="WBParaSite" id="RSKR_0000728000.1">
    <property type="protein sequence ID" value="RSKR_0000728000.1"/>
    <property type="gene ID" value="RSKR_0000728000"/>
</dbReference>
<evidence type="ECO:0000313" key="1">
    <source>
        <dbReference type="Proteomes" id="UP000095286"/>
    </source>
</evidence>
<accession>A0AC35U4G8</accession>
<protein>
    <submittedName>
        <fullName evidence="2">AAA domain-containing protein</fullName>
    </submittedName>
</protein>